<proteinExistence type="inferred from homology"/>
<protein>
    <recommendedName>
        <fullName evidence="7">Sulfatase N-terminal domain-containing protein</fullName>
    </recommendedName>
</protein>
<dbReference type="InterPro" id="IPR017850">
    <property type="entry name" value="Alkaline_phosphatase_core_sf"/>
</dbReference>
<dbReference type="PANTHER" id="PTHR10342">
    <property type="entry name" value="ARYLSULFATASE"/>
    <property type="match status" value="1"/>
</dbReference>
<dbReference type="GO" id="GO:0046872">
    <property type="term" value="F:metal ion binding"/>
    <property type="evidence" value="ECO:0007669"/>
    <property type="project" value="UniProtKB-KW"/>
</dbReference>
<accession>A0AAN9AZ82</accession>
<evidence type="ECO:0000256" key="6">
    <source>
        <dbReference type="SAM" id="MobiDB-lite"/>
    </source>
</evidence>
<evidence type="ECO:0000256" key="5">
    <source>
        <dbReference type="ARBA" id="ARBA00023180"/>
    </source>
</evidence>
<dbReference type="AlphaFoldDB" id="A0AAN9AZ82"/>
<dbReference type="InterPro" id="IPR047115">
    <property type="entry name" value="ARSB"/>
</dbReference>
<dbReference type="EMBL" id="JBAMIC010000014">
    <property type="protein sequence ID" value="KAK7096143.1"/>
    <property type="molecule type" value="Genomic_DNA"/>
</dbReference>
<dbReference type="Gene3D" id="3.40.720.10">
    <property type="entry name" value="Alkaline Phosphatase, subunit A"/>
    <property type="match status" value="1"/>
</dbReference>
<dbReference type="GO" id="GO:0008484">
    <property type="term" value="F:sulfuric ester hydrolase activity"/>
    <property type="evidence" value="ECO:0007669"/>
    <property type="project" value="InterPro"/>
</dbReference>
<evidence type="ECO:0000256" key="2">
    <source>
        <dbReference type="ARBA" id="ARBA00008779"/>
    </source>
</evidence>
<dbReference type="Gene3D" id="3.30.1120.10">
    <property type="match status" value="1"/>
</dbReference>
<dbReference type="Proteomes" id="UP001374579">
    <property type="component" value="Unassembled WGS sequence"/>
</dbReference>
<keyword evidence="9" id="KW-1185">Reference proteome</keyword>
<keyword evidence="4" id="KW-0106">Calcium</keyword>
<keyword evidence="3" id="KW-0479">Metal-binding</keyword>
<comment type="caution">
    <text evidence="8">The sequence shown here is derived from an EMBL/GenBank/DDBJ whole genome shotgun (WGS) entry which is preliminary data.</text>
</comment>
<dbReference type="SUPFAM" id="SSF53649">
    <property type="entry name" value="Alkaline phosphatase-like"/>
    <property type="match status" value="1"/>
</dbReference>
<name>A0AAN9AZ82_9CAEN</name>
<organism evidence="8 9">
    <name type="scientific">Littorina saxatilis</name>
    <dbReference type="NCBI Taxonomy" id="31220"/>
    <lineage>
        <taxon>Eukaryota</taxon>
        <taxon>Metazoa</taxon>
        <taxon>Spiralia</taxon>
        <taxon>Lophotrochozoa</taxon>
        <taxon>Mollusca</taxon>
        <taxon>Gastropoda</taxon>
        <taxon>Caenogastropoda</taxon>
        <taxon>Littorinimorpha</taxon>
        <taxon>Littorinoidea</taxon>
        <taxon>Littorinidae</taxon>
        <taxon>Littorina</taxon>
    </lineage>
</organism>
<dbReference type="InterPro" id="IPR000917">
    <property type="entry name" value="Sulfatase_N"/>
</dbReference>
<gene>
    <name evidence="8" type="ORF">V1264_005478</name>
</gene>
<evidence type="ECO:0000313" key="8">
    <source>
        <dbReference type="EMBL" id="KAK7096143.1"/>
    </source>
</evidence>
<keyword evidence="5" id="KW-0325">Glycoprotein</keyword>
<evidence type="ECO:0000313" key="9">
    <source>
        <dbReference type="Proteomes" id="UP001374579"/>
    </source>
</evidence>
<evidence type="ECO:0000256" key="1">
    <source>
        <dbReference type="ARBA" id="ARBA00001913"/>
    </source>
</evidence>
<reference evidence="8 9" key="1">
    <citation type="submission" date="2024-02" db="EMBL/GenBank/DDBJ databases">
        <title>Chromosome-scale genome assembly of the rough periwinkle Littorina saxatilis.</title>
        <authorList>
            <person name="De Jode A."/>
            <person name="Faria R."/>
            <person name="Formenti G."/>
            <person name="Sims Y."/>
            <person name="Smith T.P."/>
            <person name="Tracey A."/>
            <person name="Wood J.M.D."/>
            <person name="Zagrodzka Z.B."/>
            <person name="Johannesson K."/>
            <person name="Butlin R.K."/>
            <person name="Leder E.H."/>
        </authorList>
    </citation>
    <scope>NUCLEOTIDE SEQUENCE [LARGE SCALE GENOMIC DNA]</scope>
    <source>
        <strain evidence="8">Snail1</strain>
        <tissue evidence="8">Muscle</tissue>
    </source>
</reference>
<evidence type="ECO:0000256" key="3">
    <source>
        <dbReference type="ARBA" id="ARBA00022723"/>
    </source>
</evidence>
<dbReference type="Pfam" id="PF00884">
    <property type="entry name" value="Sulfatase"/>
    <property type="match status" value="1"/>
</dbReference>
<evidence type="ECO:0000259" key="7">
    <source>
        <dbReference type="Pfam" id="PF00884"/>
    </source>
</evidence>
<feature type="region of interest" description="Disordered" evidence="6">
    <location>
        <begin position="163"/>
        <end position="201"/>
    </location>
</feature>
<comment type="similarity">
    <text evidence="2">Belongs to the sulfatase family.</text>
</comment>
<feature type="domain" description="Sulfatase N-terminal" evidence="7">
    <location>
        <begin position="1"/>
        <end position="93"/>
    </location>
</feature>
<evidence type="ECO:0000256" key="4">
    <source>
        <dbReference type="ARBA" id="ARBA00022837"/>
    </source>
</evidence>
<sequence>MDEGIGQVVQALKDKGMFDNTIIVFQSDNGGKEGTGGASNDPLRGEKKMLYEGGTRLPAMIYSKNLISNPGRVYEGLFHLVDWFPTLLSAVGVKDSGRGMDGVDQWPVLKTESGLDPRKVFIYNINGGDGALRFGRYKLTEGNPGGFLGRRRKRSVDGNMDTALDLETEDTARTLQNTDRAAQLDSERSRTKRSSQNETEELEDILASLNNTDLEMDLRKLFQTLNNVDLGVELDSAGGRKANMSAIDTEGIVAVLEKFGPNNVSTSSVCATCELYDLQADPVEAHDMAADYQLLVQFLYHIYSRFKTQEVDPVLKEPPVIIPQSNSSLYFNNTIGTGWCGGPPLPST</sequence>
<comment type="cofactor">
    <cofactor evidence="1">
        <name>Ca(2+)</name>
        <dbReference type="ChEBI" id="CHEBI:29108"/>
    </cofactor>
</comment>
<dbReference type="PANTHER" id="PTHR10342:SF274">
    <property type="entry name" value="ARYLSULFATASE B"/>
    <property type="match status" value="1"/>
</dbReference>